<keyword evidence="5 9" id="KW-0653">Protein transport</keyword>
<gene>
    <name evidence="10" type="ORF">A2Y82_04255</name>
</gene>
<feature type="transmembrane region" description="Helical" evidence="9">
    <location>
        <begin position="6"/>
        <end position="26"/>
    </location>
</feature>
<evidence type="ECO:0000256" key="4">
    <source>
        <dbReference type="ARBA" id="ARBA00022692"/>
    </source>
</evidence>
<evidence type="ECO:0000256" key="2">
    <source>
        <dbReference type="ARBA" id="ARBA00008445"/>
    </source>
</evidence>
<feature type="transmembrane region" description="Helical" evidence="9">
    <location>
        <begin position="54"/>
        <end position="74"/>
    </location>
</feature>
<keyword evidence="6 9" id="KW-1133">Transmembrane helix</keyword>
<proteinExistence type="inferred from homology"/>
<keyword evidence="7 9" id="KW-0811">Translocation</keyword>
<comment type="function">
    <text evidence="9">Involved in protein export. Participates in an early event of protein translocation.</text>
</comment>
<organism evidence="10 11">
    <name type="scientific">Candidatus Buchananbacteria bacterium RBG_13_36_9</name>
    <dbReference type="NCBI Taxonomy" id="1797530"/>
    <lineage>
        <taxon>Bacteria</taxon>
        <taxon>Candidatus Buchananiibacteriota</taxon>
    </lineage>
</organism>
<evidence type="ECO:0000256" key="8">
    <source>
        <dbReference type="ARBA" id="ARBA00023136"/>
    </source>
</evidence>
<evidence type="ECO:0000256" key="5">
    <source>
        <dbReference type="ARBA" id="ARBA00022927"/>
    </source>
</evidence>
<evidence type="ECO:0000256" key="9">
    <source>
        <dbReference type="RuleBase" id="RU365087"/>
    </source>
</evidence>
<keyword evidence="9" id="KW-1003">Cell membrane</keyword>
<sequence length="75" mass="8223">MQLYLFMILTIIQIVVCVLLITAILLQQRGSGLSAAFGGAGTIYRTKRGLEKSLHIFTIILAAIFLAIALINILY</sequence>
<comment type="similarity">
    <text evidence="2 9">Belongs to the SecG family.</text>
</comment>
<accession>A0A1G1XR55</accession>
<comment type="caution">
    <text evidence="10">The sequence shown here is derived from an EMBL/GenBank/DDBJ whole genome shotgun (WGS) entry which is preliminary data.</text>
</comment>
<dbReference type="EMBL" id="MHHZ01000003">
    <property type="protein sequence ID" value="OGY42545.1"/>
    <property type="molecule type" value="Genomic_DNA"/>
</dbReference>
<dbReference type="GO" id="GO:0009306">
    <property type="term" value="P:protein secretion"/>
    <property type="evidence" value="ECO:0007669"/>
    <property type="project" value="UniProtKB-UniRule"/>
</dbReference>
<reference evidence="10 11" key="1">
    <citation type="journal article" date="2016" name="Nat. Commun.">
        <title>Thousands of microbial genomes shed light on interconnected biogeochemical processes in an aquifer system.</title>
        <authorList>
            <person name="Anantharaman K."/>
            <person name="Brown C.T."/>
            <person name="Hug L.A."/>
            <person name="Sharon I."/>
            <person name="Castelle C.J."/>
            <person name="Probst A.J."/>
            <person name="Thomas B.C."/>
            <person name="Singh A."/>
            <person name="Wilkins M.J."/>
            <person name="Karaoz U."/>
            <person name="Brodie E.L."/>
            <person name="Williams K.H."/>
            <person name="Hubbard S.S."/>
            <person name="Banfield J.F."/>
        </authorList>
    </citation>
    <scope>NUCLEOTIDE SEQUENCE [LARGE SCALE GENOMIC DNA]</scope>
</reference>
<dbReference type="Proteomes" id="UP000176498">
    <property type="component" value="Unassembled WGS sequence"/>
</dbReference>
<keyword evidence="3 9" id="KW-0813">Transport</keyword>
<dbReference type="Pfam" id="PF03840">
    <property type="entry name" value="SecG"/>
    <property type="match status" value="1"/>
</dbReference>
<evidence type="ECO:0000256" key="1">
    <source>
        <dbReference type="ARBA" id="ARBA00004141"/>
    </source>
</evidence>
<evidence type="ECO:0000256" key="3">
    <source>
        <dbReference type="ARBA" id="ARBA00022448"/>
    </source>
</evidence>
<evidence type="ECO:0000256" key="7">
    <source>
        <dbReference type="ARBA" id="ARBA00023010"/>
    </source>
</evidence>
<keyword evidence="4 9" id="KW-0812">Transmembrane</keyword>
<dbReference type="GO" id="GO:0015450">
    <property type="term" value="F:protein-transporting ATPase activity"/>
    <property type="evidence" value="ECO:0007669"/>
    <property type="project" value="UniProtKB-UniRule"/>
</dbReference>
<evidence type="ECO:0000256" key="6">
    <source>
        <dbReference type="ARBA" id="ARBA00022989"/>
    </source>
</evidence>
<dbReference type="PRINTS" id="PR01651">
    <property type="entry name" value="SECGEXPORT"/>
</dbReference>
<dbReference type="NCBIfam" id="TIGR00810">
    <property type="entry name" value="secG"/>
    <property type="match status" value="1"/>
</dbReference>
<dbReference type="AlphaFoldDB" id="A0A1G1XR55"/>
<name>A0A1G1XR55_9BACT</name>
<dbReference type="GO" id="GO:0005886">
    <property type="term" value="C:plasma membrane"/>
    <property type="evidence" value="ECO:0007669"/>
    <property type="project" value="UniProtKB-SubCell"/>
</dbReference>
<evidence type="ECO:0000313" key="10">
    <source>
        <dbReference type="EMBL" id="OGY42545.1"/>
    </source>
</evidence>
<comment type="subcellular location">
    <subcellularLocation>
        <location evidence="9">Cell membrane</location>
        <topology evidence="9">Multi-pass membrane protein</topology>
    </subcellularLocation>
    <subcellularLocation>
        <location evidence="1">Membrane</location>
        <topology evidence="1">Multi-pass membrane protein</topology>
    </subcellularLocation>
</comment>
<dbReference type="InterPro" id="IPR004692">
    <property type="entry name" value="SecG"/>
</dbReference>
<keyword evidence="8 9" id="KW-0472">Membrane</keyword>
<evidence type="ECO:0000313" key="11">
    <source>
        <dbReference type="Proteomes" id="UP000176498"/>
    </source>
</evidence>
<protein>
    <recommendedName>
        <fullName evidence="9">Protein-export membrane protein SecG</fullName>
    </recommendedName>
</protein>